<proteinExistence type="predicted"/>
<evidence type="ECO:0000256" key="2">
    <source>
        <dbReference type="ARBA" id="ARBA00022475"/>
    </source>
</evidence>
<keyword evidence="3 7" id="KW-0812">Transmembrane</keyword>
<dbReference type="PANTHER" id="PTHR30213:SF0">
    <property type="entry name" value="UPF0761 MEMBRANE PROTEIN YIHY"/>
    <property type="match status" value="1"/>
</dbReference>
<evidence type="ECO:0000313" key="9">
    <source>
        <dbReference type="Proteomes" id="UP000264006"/>
    </source>
</evidence>
<dbReference type="OrthoDB" id="9781030at2"/>
<feature type="transmembrane region" description="Helical" evidence="7">
    <location>
        <begin position="111"/>
        <end position="127"/>
    </location>
</feature>
<dbReference type="KEGG" id="euz:DVS28_a0165"/>
<gene>
    <name evidence="8" type="ORF">DVS28_a0165</name>
</gene>
<evidence type="ECO:0000256" key="6">
    <source>
        <dbReference type="SAM" id="MobiDB-lite"/>
    </source>
</evidence>
<evidence type="ECO:0000256" key="7">
    <source>
        <dbReference type="SAM" id="Phobius"/>
    </source>
</evidence>
<dbReference type="Pfam" id="PF03631">
    <property type="entry name" value="Virul_fac_BrkB"/>
    <property type="match status" value="1"/>
</dbReference>
<feature type="compositionally biased region" description="Basic and acidic residues" evidence="6">
    <location>
        <begin position="298"/>
        <end position="314"/>
    </location>
</feature>
<evidence type="ECO:0000256" key="4">
    <source>
        <dbReference type="ARBA" id="ARBA00022989"/>
    </source>
</evidence>
<keyword evidence="5 7" id="KW-0472">Membrane</keyword>
<dbReference type="Proteomes" id="UP000264006">
    <property type="component" value="Chromosome"/>
</dbReference>
<organism evidence="8 9">
    <name type="scientific">Euzebya pacifica</name>
    <dbReference type="NCBI Taxonomy" id="1608957"/>
    <lineage>
        <taxon>Bacteria</taxon>
        <taxon>Bacillati</taxon>
        <taxon>Actinomycetota</taxon>
        <taxon>Nitriliruptoria</taxon>
        <taxon>Euzebyales</taxon>
    </lineage>
</organism>
<name>A0A346XRM6_9ACTN</name>
<keyword evidence="4 7" id="KW-1133">Transmembrane helix</keyword>
<dbReference type="PIRSF" id="PIRSF035875">
    <property type="entry name" value="RNase_BN"/>
    <property type="match status" value="1"/>
</dbReference>
<feature type="transmembrane region" description="Helical" evidence="7">
    <location>
        <begin position="263"/>
        <end position="287"/>
    </location>
</feature>
<dbReference type="AlphaFoldDB" id="A0A346XRM6"/>
<feature type="region of interest" description="Disordered" evidence="6">
    <location>
        <begin position="1"/>
        <end position="24"/>
    </location>
</feature>
<dbReference type="RefSeq" id="WP_114589759.1">
    <property type="nucleotide sequence ID" value="NZ_CP031165.1"/>
</dbReference>
<evidence type="ECO:0000256" key="5">
    <source>
        <dbReference type="ARBA" id="ARBA00023136"/>
    </source>
</evidence>
<feature type="transmembrane region" description="Helical" evidence="7">
    <location>
        <begin position="43"/>
        <end position="72"/>
    </location>
</feature>
<dbReference type="InterPro" id="IPR017039">
    <property type="entry name" value="Virul_fac_BrkB"/>
</dbReference>
<evidence type="ECO:0000256" key="1">
    <source>
        <dbReference type="ARBA" id="ARBA00004651"/>
    </source>
</evidence>
<feature type="region of interest" description="Disordered" evidence="6">
    <location>
        <begin position="298"/>
        <end position="324"/>
    </location>
</feature>
<dbReference type="PANTHER" id="PTHR30213">
    <property type="entry name" value="INNER MEMBRANE PROTEIN YHJD"/>
    <property type="match status" value="1"/>
</dbReference>
<feature type="transmembrane region" description="Helical" evidence="7">
    <location>
        <begin position="230"/>
        <end position="251"/>
    </location>
</feature>
<evidence type="ECO:0000313" key="8">
    <source>
        <dbReference type="EMBL" id="AXV04873.1"/>
    </source>
</evidence>
<comment type="subcellular location">
    <subcellularLocation>
        <location evidence="1">Cell membrane</location>
        <topology evidence="1">Multi-pass membrane protein</topology>
    </subcellularLocation>
</comment>
<dbReference type="NCBIfam" id="TIGR00765">
    <property type="entry name" value="yihY_not_rbn"/>
    <property type="match status" value="1"/>
</dbReference>
<dbReference type="GO" id="GO:0005886">
    <property type="term" value="C:plasma membrane"/>
    <property type="evidence" value="ECO:0007669"/>
    <property type="project" value="UniProtKB-SubCell"/>
</dbReference>
<feature type="transmembrane region" description="Helical" evidence="7">
    <location>
        <begin position="157"/>
        <end position="185"/>
    </location>
</feature>
<evidence type="ECO:0000256" key="3">
    <source>
        <dbReference type="ARBA" id="ARBA00022692"/>
    </source>
</evidence>
<reference evidence="8 9" key="1">
    <citation type="submission" date="2018-09" db="EMBL/GenBank/DDBJ databases">
        <title>Complete genome sequence of Euzebya sp. DY32-46 isolated from seawater of Pacific Ocean.</title>
        <authorList>
            <person name="Xu L."/>
            <person name="Wu Y.-H."/>
            <person name="Xu X.-W."/>
        </authorList>
    </citation>
    <scope>NUCLEOTIDE SEQUENCE [LARGE SCALE GENOMIC DNA]</scope>
    <source>
        <strain evidence="8 9">DY32-46</strain>
    </source>
</reference>
<keyword evidence="2" id="KW-1003">Cell membrane</keyword>
<sequence>MTTTTEPRGRRSGATADDPTDIPSEGWRQILRRTKDEIKDDRVTLMAAGMAFYAMLALFPALAAAITIWGLVADPVQVQQTIADAAQALPSGAADLLSEQMTRIADSSGTALGWTLVATLGGALWSASSGTKGMMEAVNAAYDEDETRGFVRVRGMALALTLGGIFFGLLLVGLVAVVPGVLSLIGLGSLAENLVRWGRWPVLAVVLALGLAVIYRYAPDRDQPKWRWMSPGSIAAVVLWLVASAGFAWYVNSFGSYSETYGSIAGVIVLMLWFFISALAVLVGAELNAEVERQPRRVGMTDDSRQIDLRDPDAAQRPVRSGPS</sequence>
<keyword evidence="9" id="KW-1185">Reference proteome</keyword>
<protein>
    <submittedName>
        <fullName evidence="8">Ribonuclease BN</fullName>
    </submittedName>
</protein>
<accession>A0A346XRM6</accession>
<dbReference type="EMBL" id="CP031165">
    <property type="protein sequence ID" value="AXV04873.1"/>
    <property type="molecule type" value="Genomic_DNA"/>
</dbReference>
<feature type="transmembrane region" description="Helical" evidence="7">
    <location>
        <begin position="197"/>
        <end position="218"/>
    </location>
</feature>